<evidence type="ECO:0000256" key="3">
    <source>
        <dbReference type="ARBA" id="ARBA00022801"/>
    </source>
</evidence>
<dbReference type="OrthoDB" id="9758917at2"/>
<evidence type="ECO:0000259" key="4">
    <source>
        <dbReference type="PROSITE" id="PS50106"/>
    </source>
</evidence>
<comment type="caution">
    <text evidence="5">The sequence shown here is derived from an EMBL/GenBank/DDBJ whole genome shotgun (WGS) entry which is preliminary data.</text>
</comment>
<dbReference type="Proteomes" id="UP000256980">
    <property type="component" value="Unassembled WGS sequence"/>
</dbReference>
<dbReference type="InterPro" id="IPR001940">
    <property type="entry name" value="Peptidase_S1C"/>
</dbReference>
<name>A0A3D9GQ58_9FLAO</name>
<protein>
    <submittedName>
        <fullName evidence="5">Do/DeqQ family serine protease</fullName>
    </submittedName>
</protein>
<keyword evidence="6" id="KW-1185">Reference proteome</keyword>
<dbReference type="PRINTS" id="PR00834">
    <property type="entry name" value="PROTEASES2C"/>
</dbReference>
<proteinExistence type="inferred from homology"/>
<keyword evidence="3" id="KW-0378">Hydrolase</keyword>
<feature type="domain" description="PDZ" evidence="4">
    <location>
        <begin position="368"/>
        <end position="461"/>
    </location>
</feature>
<dbReference type="PANTHER" id="PTHR22939:SF129">
    <property type="entry name" value="SERINE PROTEASE HTRA2, MITOCHONDRIAL"/>
    <property type="match status" value="1"/>
</dbReference>
<keyword evidence="2 5" id="KW-0645">Protease</keyword>
<feature type="domain" description="PDZ" evidence="4">
    <location>
        <begin position="289"/>
        <end position="362"/>
    </location>
</feature>
<dbReference type="EMBL" id="QRDV01000010">
    <property type="protein sequence ID" value="RED38571.1"/>
    <property type="molecule type" value="Genomic_DNA"/>
</dbReference>
<evidence type="ECO:0000313" key="5">
    <source>
        <dbReference type="EMBL" id="RED38571.1"/>
    </source>
</evidence>
<evidence type="ECO:0000256" key="1">
    <source>
        <dbReference type="ARBA" id="ARBA00010541"/>
    </source>
</evidence>
<dbReference type="InterPro" id="IPR036034">
    <property type="entry name" value="PDZ_sf"/>
</dbReference>
<evidence type="ECO:0000256" key="2">
    <source>
        <dbReference type="ARBA" id="ARBA00022670"/>
    </source>
</evidence>
<evidence type="ECO:0000313" key="6">
    <source>
        <dbReference type="Proteomes" id="UP000256980"/>
    </source>
</evidence>
<dbReference type="Pfam" id="PF13180">
    <property type="entry name" value="PDZ_2"/>
    <property type="match status" value="1"/>
</dbReference>
<dbReference type="AlphaFoldDB" id="A0A3D9GQ58"/>
<dbReference type="Gene3D" id="2.40.10.120">
    <property type="match status" value="1"/>
</dbReference>
<dbReference type="SUPFAM" id="SSF50156">
    <property type="entry name" value="PDZ domain-like"/>
    <property type="match status" value="2"/>
</dbReference>
<accession>A0A3D9GQ58</accession>
<dbReference type="PANTHER" id="PTHR22939">
    <property type="entry name" value="SERINE PROTEASE FAMILY S1C HTRA-RELATED"/>
    <property type="match status" value="1"/>
</dbReference>
<dbReference type="SMART" id="SM00228">
    <property type="entry name" value="PDZ"/>
    <property type="match status" value="2"/>
</dbReference>
<reference evidence="5 6" key="1">
    <citation type="submission" date="2018-07" db="EMBL/GenBank/DDBJ databases">
        <title>Genomic Encyclopedia of Type Strains, Phase III (KMG-III): the genomes of soil and plant-associated and newly described type strains.</title>
        <authorList>
            <person name="Whitman W."/>
        </authorList>
    </citation>
    <scope>NUCLEOTIDE SEQUENCE [LARGE SCALE GENOMIC DNA]</scope>
    <source>
        <strain evidence="5 6">CECT 7946</strain>
    </source>
</reference>
<sequence>MKKILTLVFVSALGGLLTLGGYKLFIEKESPQLALEQSNDFPVFVPTNNAVNAINSNASIAPNFVNAAEKSLDAVVHVKNTAIVNGPTSMRDLFYGRSSQRAQVGTGSGVIISPTGYIVTNNHVIKNANEISITLNDNKAYIAELIGTDETTDIALLKIETEDELPFMAFGDSDNAKIGEWVLAVGNPFNLNSTVTAGIISAKSRDLSGQHLQSFIQTDAAVNPGNSGGALVNTNGDLIGINTAISSQTGSYIGYSFAVPSNIARKIVNDIMEYGNVQNGILGVVGGALNSNAAEELGTEITEGFYVSDVQEDTGAEKAGIQSGDIIKKIDNVNINKFSDLSGYLKTKSPDDVVNVTLIRDGNEKVFPVTLLRPSSYILPTIGLIKNASEKDLKRFKAENGVKISELDEANKLSWNKNGIEEGSIITKINGKELNSVEDAQTAIKTRHYNEPLQIEVINKKGEKVVFNFR</sequence>
<dbReference type="PROSITE" id="PS50106">
    <property type="entry name" value="PDZ"/>
    <property type="match status" value="2"/>
</dbReference>
<dbReference type="InterPro" id="IPR009003">
    <property type="entry name" value="Peptidase_S1_PA"/>
</dbReference>
<organism evidence="5 6">
    <name type="scientific">Winogradskyella eximia</name>
    <dbReference type="NCBI Taxonomy" id="262006"/>
    <lineage>
        <taxon>Bacteria</taxon>
        <taxon>Pseudomonadati</taxon>
        <taxon>Bacteroidota</taxon>
        <taxon>Flavobacteriia</taxon>
        <taxon>Flavobacteriales</taxon>
        <taxon>Flavobacteriaceae</taxon>
        <taxon>Winogradskyella</taxon>
    </lineage>
</organism>
<dbReference type="Gene3D" id="2.30.42.10">
    <property type="match status" value="2"/>
</dbReference>
<dbReference type="InterPro" id="IPR001478">
    <property type="entry name" value="PDZ"/>
</dbReference>
<dbReference type="RefSeq" id="WP_115818718.1">
    <property type="nucleotide sequence ID" value="NZ_QRDV01000010.1"/>
</dbReference>
<dbReference type="GO" id="GO:0004252">
    <property type="term" value="F:serine-type endopeptidase activity"/>
    <property type="evidence" value="ECO:0007669"/>
    <property type="project" value="InterPro"/>
</dbReference>
<gene>
    <name evidence="5" type="ORF">DFQ10_11077</name>
</gene>
<dbReference type="Pfam" id="PF13365">
    <property type="entry name" value="Trypsin_2"/>
    <property type="match status" value="1"/>
</dbReference>
<comment type="similarity">
    <text evidence="1">Belongs to the peptidase S1C family.</text>
</comment>
<dbReference type="GO" id="GO:0006508">
    <property type="term" value="P:proteolysis"/>
    <property type="evidence" value="ECO:0007669"/>
    <property type="project" value="UniProtKB-KW"/>
</dbReference>
<dbReference type="SUPFAM" id="SSF50494">
    <property type="entry name" value="Trypsin-like serine proteases"/>
    <property type="match status" value="1"/>
</dbReference>